<evidence type="ECO:0000256" key="1">
    <source>
        <dbReference type="ARBA" id="ARBA00004496"/>
    </source>
</evidence>
<evidence type="ECO:0000256" key="10">
    <source>
        <dbReference type="HAMAP-Rule" id="MF_01106"/>
    </source>
</evidence>
<keyword evidence="12" id="KW-1185">Reference proteome</keyword>
<accession>L0DDM3</accession>
<comment type="similarity">
    <text evidence="2 10">Belongs to the ArgJ family.</text>
</comment>
<dbReference type="CDD" id="cd02152">
    <property type="entry name" value="OAT"/>
    <property type="match status" value="1"/>
</dbReference>
<dbReference type="eggNOG" id="COG1364">
    <property type="taxonomic scope" value="Bacteria"/>
</dbReference>
<dbReference type="KEGG" id="saci:Sinac_2653"/>
<dbReference type="EC" id="2.3.1.35" evidence="10"/>
<dbReference type="InterPro" id="IPR002813">
    <property type="entry name" value="Arg_biosynth_ArgJ"/>
</dbReference>
<feature type="binding site" evidence="10">
    <location>
        <position position="153"/>
    </location>
    <ligand>
        <name>substrate</name>
    </ligand>
</feature>
<reference evidence="11 12" key="1">
    <citation type="submission" date="2012-02" db="EMBL/GenBank/DDBJ databases">
        <title>Complete sequence of chromosome of Singulisphaera acidiphila DSM 18658.</title>
        <authorList>
            <consortium name="US DOE Joint Genome Institute (JGI-PGF)"/>
            <person name="Lucas S."/>
            <person name="Copeland A."/>
            <person name="Lapidus A."/>
            <person name="Glavina del Rio T."/>
            <person name="Dalin E."/>
            <person name="Tice H."/>
            <person name="Bruce D."/>
            <person name="Goodwin L."/>
            <person name="Pitluck S."/>
            <person name="Peters L."/>
            <person name="Ovchinnikova G."/>
            <person name="Chertkov O."/>
            <person name="Kyrpides N."/>
            <person name="Mavromatis K."/>
            <person name="Ivanova N."/>
            <person name="Brettin T."/>
            <person name="Detter J.C."/>
            <person name="Han C."/>
            <person name="Larimer F."/>
            <person name="Land M."/>
            <person name="Hauser L."/>
            <person name="Markowitz V."/>
            <person name="Cheng J.-F."/>
            <person name="Hugenholtz P."/>
            <person name="Woyke T."/>
            <person name="Wu D."/>
            <person name="Tindall B."/>
            <person name="Pomrenke H."/>
            <person name="Brambilla E."/>
            <person name="Klenk H.-P."/>
            <person name="Eisen J.A."/>
        </authorList>
    </citation>
    <scope>NUCLEOTIDE SEQUENCE [LARGE SCALE GENOMIC DNA]</scope>
    <source>
        <strain evidence="12">ATCC BAA-1392 / DSM 18658 / VKM B-2454 / MOB10</strain>
    </source>
</reference>
<evidence type="ECO:0000256" key="7">
    <source>
        <dbReference type="ARBA" id="ARBA00022679"/>
    </source>
</evidence>
<dbReference type="GO" id="GO:0005737">
    <property type="term" value="C:cytoplasm"/>
    <property type="evidence" value="ECO:0007669"/>
    <property type="project" value="UniProtKB-SubCell"/>
</dbReference>
<evidence type="ECO:0000256" key="8">
    <source>
        <dbReference type="ARBA" id="ARBA00022813"/>
    </source>
</evidence>
<dbReference type="Gene3D" id="3.60.70.12">
    <property type="entry name" value="L-amino peptidase D-ALA esterase/amidase"/>
    <property type="match status" value="1"/>
</dbReference>
<keyword evidence="5 10" id="KW-0055">Arginine biosynthesis</keyword>
<dbReference type="Pfam" id="PF01960">
    <property type="entry name" value="ArgJ"/>
    <property type="match status" value="1"/>
</dbReference>
<dbReference type="HOGENOM" id="CLU_027172_1_0_0"/>
<feature type="site" description="Involved in the stabilization of negative charge on the oxyanion by the formation of the oxyanion hole" evidence="10">
    <location>
        <position position="114"/>
    </location>
</feature>
<dbReference type="PANTHER" id="PTHR23100">
    <property type="entry name" value="ARGININE BIOSYNTHESIS BIFUNCTIONAL PROTEIN ARGJ"/>
    <property type="match status" value="1"/>
</dbReference>
<feature type="binding site" evidence="10">
    <location>
        <position position="274"/>
    </location>
    <ligand>
        <name>substrate</name>
    </ligand>
</feature>
<keyword evidence="8 10" id="KW-0068">Autocatalytic cleavage</keyword>
<sequence length="402" mass="41832">MSSASETTLEIPAGFRATAVKAGIKPSGGLDLAVIASDHPCAAAGTFTTNRVCAAPVRWDQALVPSDSIRAIVVNAGNANAATGAQGEANAAATATFAAEHLACLPQHVLVASTGVIGHQLPMDNLRDGLARALASLSGEAEQFAEAARAIMTTDTRPKVVSLRQDLDGRSTALLGLAKGAAMIGPRMATMLAFLVTDARVAPTDLQAILSEAVESTFNCISVEGHTSTNDTVLLLANGAAGGEPLQGEALAKFAASVQSTCQTLARMIPDDGEGATHLITIDVEGARDREEARTIARAVADSPLVKTAVAGADPNWGRIVSAAGYSGVPFEEQELSLWLNNTPLYRDGVPLNFDAAAVSAHLRAERETTIRLTLKRGSGSIRFWTCDLTAEYVRLNADYTT</sequence>
<dbReference type="GO" id="GO:0006592">
    <property type="term" value="P:ornithine biosynthetic process"/>
    <property type="evidence" value="ECO:0007669"/>
    <property type="project" value="TreeGrafter"/>
</dbReference>
<feature type="binding site" evidence="10">
    <location>
        <position position="402"/>
    </location>
    <ligand>
        <name>substrate</name>
    </ligand>
</feature>
<evidence type="ECO:0000256" key="9">
    <source>
        <dbReference type="ARBA" id="ARBA00023315"/>
    </source>
</evidence>
<dbReference type="HAMAP" id="MF_01106">
    <property type="entry name" value="ArgJ"/>
    <property type="match status" value="1"/>
</dbReference>
<dbReference type="GO" id="GO:0006526">
    <property type="term" value="P:L-arginine biosynthetic process"/>
    <property type="evidence" value="ECO:0007669"/>
    <property type="project" value="UniProtKB-UniRule"/>
</dbReference>
<dbReference type="GO" id="GO:0004042">
    <property type="term" value="F:L-glutamate N-acetyltransferase activity"/>
    <property type="evidence" value="ECO:0007669"/>
    <property type="project" value="UniProtKB-UniRule"/>
</dbReference>
<dbReference type="OrthoDB" id="9804242at2"/>
<feature type="binding site" evidence="10">
    <location>
        <position position="190"/>
    </location>
    <ligand>
        <name>substrate</name>
    </ligand>
</feature>
<name>L0DDM3_SINAD</name>
<dbReference type="RefSeq" id="WP_015246107.1">
    <property type="nucleotide sequence ID" value="NC_019892.1"/>
</dbReference>
<dbReference type="Proteomes" id="UP000010798">
    <property type="component" value="Chromosome"/>
</dbReference>
<feature type="site" description="Involved in the stabilization of negative charge on the oxyanion by the formation of the oxyanion hole" evidence="10">
    <location>
        <position position="115"/>
    </location>
</feature>
<evidence type="ECO:0000256" key="5">
    <source>
        <dbReference type="ARBA" id="ARBA00022571"/>
    </source>
</evidence>
<feature type="active site" description="Nucleophile" evidence="10">
    <location>
        <position position="190"/>
    </location>
</feature>
<evidence type="ECO:0000256" key="3">
    <source>
        <dbReference type="ARBA" id="ARBA00011475"/>
    </source>
</evidence>
<evidence type="ECO:0000256" key="4">
    <source>
        <dbReference type="ARBA" id="ARBA00022490"/>
    </source>
</evidence>
<comment type="pathway">
    <text evidence="10">Amino-acid biosynthesis; L-arginine biosynthesis; L-ornithine and N-acetyl-L-glutamate from L-glutamate and N(2)-acetyl-L-ornithine (cyclic): step 1/1.</text>
</comment>
<organism evidence="11 12">
    <name type="scientific">Singulisphaera acidiphila (strain ATCC BAA-1392 / DSM 18658 / VKM B-2454 / MOB10)</name>
    <dbReference type="NCBI Taxonomy" id="886293"/>
    <lineage>
        <taxon>Bacteria</taxon>
        <taxon>Pseudomonadati</taxon>
        <taxon>Planctomycetota</taxon>
        <taxon>Planctomycetia</taxon>
        <taxon>Isosphaerales</taxon>
        <taxon>Isosphaeraceae</taxon>
        <taxon>Singulisphaera</taxon>
    </lineage>
</organism>
<keyword evidence="6 10" id="KW-0028">Amino-acid biosynthesis</keyword>
<dbReference type="SUPFAM" id="SSF56266">
    <property type="entry name" value="DmpA/ArgJ-like"/>
    <property type="match status" value="1"/>
</dbReference>
<evidence type="ECO:0000256" key="2">
    <source>
        <dbReference type="ARBA" id="ARBA00006774"/>
    </source>
</evidence>
<keyword evidence="4 10" id="KW-0963">Cytoplasm</keyword>
<comment type="catalytic activity">
    <reaction evidence="10">
        <text>L-glutamate + acetyl-CoA = N-acetyl-L-glutamate + CoA + H(+)</text>
        <dbReference type="Rhea" id="RHEA:24292"/>
        <dbReference type="ChEBI" id="CHEBI:15378"/>
        <dbReference type="ChEBI" id="CHEBI:29985"/>
        <dbReference type="ChEBI" id="CHEBI:44337"/>
        <dbReference type="ChEBI" id="CHEBI:57287"/>
        <dbReference type="ChEBI" id="CHEBI:57288"/>
        <dbReference type="EC" id="2.3.1.1"/>
    </reaction>
</comment>
<dbReference type="FunFam" id="3.10.20.340:FF:000003">
    <property type="entry name" value="Arginine biosynthesis bifunctional protein ArgJ"/>
    <property type="match status" value="1"/>
</dbReference>
<dbReference type="EMBL" id="CP003364">
    <property type="protein sequence ID" value="AGA26955.1"/>
    <property type="molecule type" value="Genomic_DNA"/>
</dbReference>
<dbReference type="AlphaFoldDB" id="L0DDM3"/>
<dbReference type="UniPathway" id="UPA00068">
    <property type="reaction ID" value="UER00106"/>
</dbReference>
<proteinExistence type="inferred from homology"/>
<gene>
    <name evidence="10" type="primary">argJ</name>
    <name evidence="11" type="ordered locus">Sinac_2653</name>
</gene>
<feature type="site" description="Cleavage; by autolysis" evidence="10">
    <location>
        <begin position="189"/>
        <end position="190"/>
    </location>
</feature>
<dbReference type="InterPro" id="IPR016117">
    <property type="entry name" value="ArgJ-like_dom_sf"/>
</dbReference>
<comment type="subunit">
    <text evidence="3 10">Heterotetramer of two alpha and two beta chains.</text>
</comment>
<comment type="subcellular location">
    <subcellularLocation>
        <location evidence="1 10">Cytoplasm</location>
    </subcellularLocation>
</comment>
<feature type="binding site" evidence="10">
    <location>
        <position position="179"/>
    </location>
    <ligand>
        <name>substrate</name>
    </ligand>
</feature>
<dbReference type="Gene3D" id="3.10.20.340">
    <property type="entry name" value="ArgJ beta chain, C-terminal domain"/>
    <property type="match status" value="1"/>
</dbReference>
<keyword evidence="7 10" id="KW-0808">Transferase</keyword>
<feature type="binding site" evidence="10">
    <location>
        <position position="397"/>
    </location>
    <ligand>
        <name>substrate</name>
    </ligand>
</feature>
<comment type="pathway">
    <text evidence="10">Amino-acid biosynthesis; L-arginine biosynthesis; N(2)-acetyl-L-ornithine from L-glutamate: step 1/4.</text>
</comment>
<dbReference type="FunFam" id="3.60.70.12:FF:000001">
    <property type="entry name" value="Arginine biosynthesis bifunctional protein ArgJ, chloroplastic"/>
    <property type="match status" value="1"/>
</dbReference>
<keyword evidence="10" id="KW-0511">Multifunctional enzyme</keyword>
<dbReference type="GO" id="GO:0004358">
    <property type="term" value="F:L-glutamate N-acetyltransferase activity, acting on acetyl-L-ornithine as donor"/>
    <property type="evidence" value="ECO:0007669"/>
    <property type="project" value="UniProtKB-UniRule"/>
</dbReference>
<dbReference type="InterPro" id="IPR042195">
    <property type="entry name" value="ArgJ_beta_C"/>
</dbReference>
<comment type="function">
    <text evidence="10">Catalyzes two activities which are involved in the cyclic version of arginine biosynthesis: the synthesis of N-acetylglutamate from glutamate and acetyl-CoA as the acetyl donor, and of ornithine by transacetylation between N(2)-acetylornithine and glutamate.</text>
</comment>
<dbReference type="NCBIfam" id="TIGR00120">
    <property type="entry name" value="ArgJ"/>
    <property type="match status" value="1"/>
</dbReference>
<dbReference type="EC" id="2.3.1.1" evidence="10"/>
<feature type="chain" id="PRO_5023445859" description="Arginine biosynthesis bifunctional protein ArgJ beta chain" evidence="10">
    <location>
        <begin position="190"/>
        <end position="402"/>
    </location>
</feature>
<comment type="catalytic activity">
    <reaction evidence="10">
        <text>N(2)-acetyl-L-ornithine + L-glutamate = N-acetyl-L-glutamate + L-ornithine</text>
        <dbReference type="Rhea" id="RHEA:15349"/>
        <dbReference type="ChEBI" id="CHEBI:29985"/>
        <dbReference type="ChEBI" id="CHEBI:44337"/>
        <dbReference type="ChEBI" id="CHEBI:46911"/>
        <dbReference type="ChEBI" id="CHEBI:57805"/>
        <dbReference type="EC" id="2.3.1.35"/>
    </reaction>
</comment>
<dbReference type="PANTHER" id="PTHR23100:SF0">
    <property type="entry name" value="ARGININE BIOSYNTHESIS BIFUNCTIONAL PROTEIN ARGJ, MITOCHONDRIAL"/>
    <property type="match status" value="1"/>
</dbReference>
<dbReference type="STRING" id="886293.Sinac_2653"/>
<keyword evidence="9 10" id="KW-0012">Acyltransferase</keyword>
<evidence type="ECO:0000313" key="12">
    <source>
        <dbReference type="Proteomes" id="UP000010798"/>
    </source>
</evidence>
<evidence type="ECO:0000256" key="6">
    <source>
        <dbReference type="ARBA" id="ARBA00022605"/>
    </source>
</evidence>
<protein>
    <recommendedName>
        <fullName evidence="10">Arginine biosynthesis bifunctional protein ArgJ</fullName>
    </recommendedName>
    <domain>
        <recommendedName>
            <fullName evidence="10">Glutamate N-acetyltransferase</fullName>
            <ecNumber evidence="10">2.3.1.35</ecNumber>
        </recommendedName>
        <alternativeName>
            <fullName evidence="10">Ornithine acetyltransferase</fullName>
            <shortName evidence="10">OATase</shortName>
        </alternativeName>
        <alternativeName>
            <fullName evidence="10">Ornithine transacetylase</fullName>
        </alternativeName>
    </domain>
    <domain>
        <recommendedName>
            <fullName evidence="10">Amino-acid acetyltransferase</fullName>
            <ecNumber evidence="10">2.3.1.1</ecNumber>
        </recommendedName>
        <alternativeName>
            <fullName evidence="10">N-acetylglutamate synthase</fullName>
            <shortName evidence="10">AGSase</shortName>
        </alternativeName>
    </domain>
    <component>
        <recommendedName>
            <fullName evidence="10">Arginine biosynthesis bifunctional protein ArgJ alpha chain</fullName>
        </recommendedName>
    </component>
    <component>
        <recommendedName>
            <fullName evidence="10">Arginine biosynthesis bifunctional protein ArgJ beta chain</fullName>
        </recommendedName>
    </component>
</protein>
<dbReference type="NCBIfam" id="NF003802">
    <property type="entry name" value="PRK05388.1"/>
    <property type="match status" value="1"/>
</dbReference>
<feature type="chain" id="PRO_5023445860" description="Arginine biosynthesis bifunctional protein ArgJ alpha chain" evidence="10">
    <location>
        <begin position="1"/>
        <end position="189"/>
    </location>
</feature>
<evidence type="ECO:0000313" key="11">
    <source>
        <dbReference type="EMBL" id="AGA26955.1"/>
    </source>
</evidence>